<evidence type="ECO:0000313" key="2">
    <source>
        <dbReference type="EMBL" id="GGV96018.1"/>
    </source>
</evidence>
<gene>
    <name evidence="2" type="ORF">GCM10015535_64790</name>
</gene>
<dbReference type="EMBL" id="BMTF01000035">
    <property type="protein sequence ID" value="GGV96018.1"/>
    <property type="molecule type" value="Genomic_DNA"/>
</dbReference>
<keyword evidence="3" id="KW-1185">Reference proteome</keyword>
<feature type="region of interest" description="Disordered" evidence="1">
    <location>
        <begin position="1"/>
        <end position="49"/>
    </location>
</feature>
<reference evidence="3" key="1">
    <citation type="journal article" date="2019" name="Int. J. Syst. Evol. Microbiol.">
        <title>The Global Catalogue of Microorganisms (GCM) 10K type strain sequencing project: providing services to taxonomists for standard genome sequencing and annotation.</title>
        <authorList>
            <consortium name="The Broad Institute Genomics Platform"/>
            <consortium name="The Broad Institute Genome Sequencing Center for Infectious Disease"/>
            <person name="Wu L."/>
            <person name="Ma J."/>
        </authorList>
    </citation>
    <scope>NUCLEOTIDE SEQUENCE [LARGE SCALE GENOMIC DNA]</scope>
    <source>
        <strain evidence="3">JCM 4376</strain>
    </source>
</reference>
<evidence type="ECO:0000313" key="3">
    <source>
        <dbReference type="Proteomes" id="UP000660675"/>
    </source>
</evidence>
<sequence>MNMRASACASAGTGKARARRGSTLRGILGSPPSFFLPPNTFSPQPLTRTTSSWSASYADERSGRFNVLDKADAGGFARQQ</sequence>
<proteinExistence type="predicted"/>
<accession>A0ABQ2WA28</accession>
<protein>
    <submittedName>
        <fullName evidence="2">Uncharacterized protein</fullName>
    </submittedName>
</protein>
<comment type="caution">
    <text evidence="2">The sequence shown here is derived from an EMBL/GenBank/DDBJ whole genome shotgun (WGS) entry which is preliminary data.</text>
</comment>
<feature type="compositionally biased region" description="Polar residues" evidence="1">
    <location>
        <begin position="39"/>
        <end position="49"/>
    </location>
</feature>
<dbReference type="Proteomes" id="UP000660675">
    <property type="component" value="Unassembled WGS sequence"/>
</dbReference>
<name>A0ABQ2WA28_9ACTN</name>
<evidence type="ECO:0000256" key="1">
    <source>
        <dbReference type="SAM" id="MobiDB-lite"/>
    </source>
</evidence>
<organism evidence="2 3">
    <name type="scientific">Streptomyces gelaticus</name>
    <dbReference type="NCBI Taxonomy" id="285446"/>
    <lineage>
        <taxon>Bacteria</taxon>
        <taxon>Bacillati</taxon>
        <taxon>Actinomycetota</taxon>
        <taxon>Actinomycetes</taxon>
        <taxon>Kitasatosporales</taxon>
        <taxon>Streptomycetaceae</taxon>
        <taxon>Streptomyces</taxon>
    </lineage>
</organism>